<dbReference type="CDD" id="cd00037">
    <property type="entry name" value="CLECT"/>
    <property type="match status" value="1"/>
</dbReference>
<keyword evidence="3" id="KW-1185">Reference proteome</keyword>
<dbReference type="InterPro" id="IPR001304">
    <property type="entry name" value="C-type_lectin-like"/>
</dbReference>
<dbReference type="SUPFAM" id="SSF56436">
    <property type="entry name" value="C-type lectin-like"/>
    <property type="match status" value="1"/>
</dbReference>
<evidence type="ECO:0000313" key="3">
    <source>
        <dbReference type="Proteomes" id="UP001652625"/>
    </source>
</evidence>
<sequence>MTSSYHPDLLAAPTLPGEELFNMIKKWSELFGILPNEPFGILPNEPIGRLPLTNLSYNYFQTNPKKNWNEALLICKEYGGSLLSVKNEAENKIIKDQIKIRNIIRGLWIGLMNSPEQVYKWTDDMNAEYTNWRNNEPNNHGSEKCVEFLTEGWNDLSCDKIRGFICQRTGLSLAFSEKYFKVVMDTYIA</sequence>
<name>A0ABM4DM88_HYDVU</name>
<dbReference type="PROSITE" id="PS00615">
    <property type="entry name" value="C_TYPE_LECTIN_1"/>
    <property type="match status" value="1"/>
</dbReference>
<evidence type="ECO:0000256" key="1">
    <source>
        <dbReference type="ARBA" id="ARBA00023157"/>
    </source>
</evidence>
<dbReference type="InterPro" id="IPR016187">
    <property type="entry name" value="CTDL_fold"/>
</dbReference>
<gene>
    <name evidence="4" type="primary">LOC136091883</name>
</gene>
<protein>
    <submittedName>
        <fullName evidence="4">CD209 antigen-like protein 2</fullName>
    </submittedName>
</protein>
<feature type="domain" description="C-type lectin" evidence="2">
    <location>
        <begin position="52"/>
        <end position="167"/>
    </location>
</feature>
<dbReference type="PANTHER" id="PTHR22803">
    <property type="entry name" value="MANNOSE, PHOSPHOLIPASE, LECTIN RECEPTOR RELATED"/>
    <property type="match status" value="1"/>
</dbReference>
<accession>A0ABM4DM88</accession>
<proteinExistence type="predicted"/>
<evidence type="ECO:0000259" key="2">
    <source>
        <dbReference type="PROSITE" id="PS50041"/>
    </source>
</evidence>
<dbReference type="SMART" id="SM00034">
    <property type="entry name" value="CLECT"/>
    <property type="match status" value="1"/>
</dbReference>
<dbReference type="Proteomes" id="UP001652625">
    <property type="component" value="Chromosome 15"/>
</dbReference>
<dbReference type="GeneID" id="136091883"/>
<dbReference type="InterPro" id="IPR050111">
    <property type="entry name" value="C-type_lectin/snaclec_domain"/>
</dbReference>
<dbReference type="Pfam" id="PF00059">
    <property type="entry name" value="Lectin_C"/>
    <property type="match status" value="1"/>
</dbReference>
<keyword evidence="1" id="KW-1015">Disulfide bond</keyword>
<dbReference type="Gene3D" id="3.10.100.10">
    <property type="entry name" value="Mannose-Binding Protein A, subunit A"/>
    <property type="match status" value="1"/>
</dbReference>
<evidence type="ECO:0000313" key="4">
    <source>
        <dbReference type="RefSeq" id="XP_065675667.1"/>
    </source>
</evidence>
<dbReference type="PROSITE" id="PS50041">
    <property type="entry name" value="C_TYPE_LECTIN_2"/>
    <property type="match status" value="1"/>
</dbReference>
<dbReference type="InterPro" id="IPR016186">
    <property type="entry name" value="C-type_lectin-like/link_sf"/>
</dbReference>
<dbReference type="RefSeq" id="XP_065675667.1">
    <property type="nucleotide sequence ID" value="XM_065819595.1"/>
</dbReference>
<dbReference type="InterPro" id="IPR018378">
    <property type="entry name" value="C-type_lectin_CS"/>
</dbReference>
<reference evidence="4" key="1">
    <citation type="submission" date="2025-08" db="UniProtKB">
        <authorList>
            <consortium name="RefSeq"/>
        </authorList>
    </citation>
    <scope>IDENTIFICATION</scope>
</reference>
<organism evidence="3 4">
    <name type="scientific">Hydra vulgaris</name>
    <name type="common">Hydra</name>
    <name type="synonym">Hydra attenuata</name>
    <dbReference type="NCBI Taxonomy" id="6087"/>
    <lineage>
        <taxon>Eukaryota</taxon>
        <taxon>Metazoa</taxon>
        <taxon>Cnidaria</taxon>
        <taxon>Hydrozoa</taxon>
        <taxon>Hydroidolina</taxon>
        <taxon>Anthoathecata</taxon>
        <taxon>Aplanulata</taxon>
        <taxon>Hydridae</taxon>
        <taxon>Hydra</taxon>
    </lineage>
</organism>